<reference evidence="2 3" key="1">
    <citation type="submission" date="2016-11" db="EMBL/GenBank/DDBJ databases">
        <authorList>
            <person name="Jaros S."/>
            <person name="Januszkiewicz K."/>
            <person name="Wedrychowicz H."/>
        </authorList>
    </citation>
    <scope>NUCLEOTIDE SEQUENCE [LARGE SCALE GENOMIC DNA]</scope>
    <source>
        <strain evidence="2 3">GAS95</strain>
    </source>
</reference>
<evidence type="ECO:0000313" key="3">
    <source>
        <dbReference type="Proteomes" id="UP000185151"/>
    </source>
</evidence>
<dbReference type="EMBL" id="FSRU01000002">
    <property type="protein sequence ID" value="SIO57778.1"/>
    <property type="molecule type" value="Genomic_DNA"/>
</dbReference>
<keyword evidence="3" id="KW-1185">Reference proteome</keyword>
<feature type="transmembrane region" description="Helical" evidence="1">
    <location>
        <begin position="70"/>
        <end position="89"/>
    </location>
</feature>
<keyword evidence="1" id="KW-0472">Membrane</keyword>
<evidence type="ECO:0000256" key="1">
    <source>
        <dbReference type="SAM" id="Phobius"/>
    </source>
</evidence>
<gene>
    <name evidence="2" type="ORF">SAMN05444165_3951</name>
</gene>
<keyword evidence="1" id="KW-0812">Transmembrane</keyword>
<proteinExistence type="predicted"/>
<organism evidence="2 3">
    <name type="scientific">Paraburkholderia phenazinium</name>
    <dbReference type="NCBI Taxonomy" id="60549"/>
    <lineage>
        <taxon>Bacteria</taxon>
        <taxon>Pseudomonadati</taxon>
        <taxon>Pseudomonadota</taxon>
        <taxon>Betaproteobacteria</taxon>
        <taxon>Burkholderiales</taxon>
        <taxon>Burkholderiaceae</taxon>
        <taxon>Paraburkholderia</taxon>
    </lineage>
</organism>
<name>A0A1N6KMI8_9BURK</name>
<evidence type="ECO:0008006" key="4">
    <source>
        <dbReference type="Google" id="ProtNLM"/>
    </source>
</evidence>
<evidence type="ECO:0000313" key="2">
    <source>
        <dbReference type="EMBL" id="SIO57778.1"/>
    </source>
</evidence>
<dbReference type="AlphaFoldDB" id="A0A1N6KMI8"/>
<dbReference type="Proteomes" id="UP000185151">
    <property type="component" value="Unassembled WGS sequence"/>
</dbReference>
<sequence length="90" mass="9791">MIDHSFTLQAVMDLQKQTGKFEHAIGDLKAKIEQQDIAALRERLAKIESSLGHVASQKDVSTLEATLVKWMVATALAVAAIIVAALKLLH</sequence>
<protein>
    <recommendedName>
        <fullName evidence="4">DUF1640 domain-containing protein</fullName>
    </recommendedName>
</protein>
<accession>A0A1N6KMI8</accession>
<keyword evidence="1" id="KW-1133">Transmembrane helix</keyword>